<dbReference type="AlphaFoldDB" id="A0A9D1WRK7"/>
<reference evidence="3" key="2">
    <citation type="submission" date="2021-04" db="EMBL/GenBank/DDBJ databases">
        <authorList>
            <person name="Gilroy R."/>
        </authorList>
    </citation>
    <scope>NUCLEOTIDE SEQUENCE</scope>
    <source>
        <strain evidence="3">CHK188-5543</strain>
    </source>
</reference>
<evidence type="ECO:0000256" key="2">
    <source>
        <dbReference type="SAM" id="Phobius"/>
    </source>
</evidence>
<evidence type="ECO:0000313" key="3">
    <source>
        <dbReference type="EMBL" id="HIX65632.1"/>
    </source>
</evidence>
<comment type="caution">
    <text evidence="3">The sequence shown here is derived from an EMBL/GenBank/DDBJ whole genome shotgun (WGS) entry which is preliminary data.</text>
</comment>
<feature type="compositionally biased region" description="Pro residues" evidence="1">
    <location>
        <begin position="96"/>
        <end position="110"/>
    </location>
</feature>
<proteinExistence type="predicted"/>
<dbReference type="EMBL" id="DXES01000118">
    <property type="protein sequence ID" value="HIX65632.1"/>
    <property type="molecule type" value="Genomic_DNA"/>
</dbReference>
<evidence type="ECO:0000313" key="4">
    <source>
        <dbReference type="Proteomes" id="UP000886800"/>
    </source>
</evidence>
<name>A0A9D1WRK7_9FIRM</name>
<gene>
    <name evidence="3" type="ORF">H9736_05220</name>
</gene>
<protein>
    <submittedName>
        <fullName evidence="3">Zinc-ribbon domain-containing protein</fullName>
    </submittedName>
</protein>
<dbReference type="Proteomes" id="UP000886800">
    <property type="component" value="Unassembled WGS sequence"/>
</dbReference>
<evidence type="ECO:0000256" key="1">
    <source>
        <dbReference type="SAM" id="MobiDB-lite"/>
    </source>
</evidence>
<reference evidence="3" key="1">
    <citation type="journal article" date="2021" name="PeerJ">
        <title>Extensive microbial diversity within the chicken gut microbiome revealed by metagenomics and culture.</title>
        <authorList>
            <person name="Gilroy R."/>
            <person name="Ravi A."/>
            <person name="Getino M."/>
            <person name="Pursley I."/>
            <person name="Horton D.L."/>
            <person name="Alikhan N.F."/>
            <person name="Baker D."/>
            <person name="Gharbi K."/>
            <person name="Hall N."/>
            <person name="Watson M."/>
            <person name="Adriaenssens E.M."/>
            <person name="Foster-Nyarko E."/>
            <person name="Jarju S."/>
            <person name="Secka A."/>
            <person name="Antonio M."/>
            <person name="Oren A."/>
            <person name="Chaudhuri R.R."/>
            <person name="La Ragione R."/>
            <person name="Hildebrand F."/>
            <person name="Pallen M.J."/>
        </authorList>
    </citation>
    <scope>NUCLEOTIDE SEQUENCE</scope>
    <source>
        <strain evidence="3">CHK188-5543</strain>
    </source>
</reference>
<feature type="compositionally biased region" description="Low complexity" evidence="1">
    <location>
        <begin position="35"/>
        <end position="46"/>
    </location>
</feature>
<accession>A0A9D1WRK7</accession>
<feature type="transmembrane region" description="Helical" evidence="2">
    <location>
        <begin position="122"/>
        <end position="142"/>
    </location>
</feature>
<sequence length="168" mass="17782">MVCKHCQRPINSDFKFCPYCGEPTVSDFSDLAGAPLPPAGRAEPAAFAPGRAEEPLRPAGGGWDWPPEEEPPAPKPEGKLPYYVFRPEELPDPEPLEPAPHSAPPLPSAPARPRVGRGAKCAVALLAILLGVGGTVACYCLANGGTQFTPADLSALFVRLWWAGGLFL</sequence>
<feature type="region of interest" description="Disordered" evidence="1">
    <location>
        <begin position="35"/>
        <end position="111"/>
    </location>
</feature>
<keyword evidence="2" id="KW-1133">Transmembrane helix</keyword>
<keyword evidence="2" id="KW-0472">Membrane</keyword>
<organism evidence="3 4">
    <name type="scientific">Candidatus Anaerotruncus excrementipullorum</name>
    <dbReference type="NCBI Taxonomy" id="2838465"/>
    <lineage>
        <taxon>Bacteria</taxon>
        <taxon>Bacillati</taxon>
        <taxon>Bacillota</taxon>
        <taxon>Clostridia</taxon>
        <taxon>Eubacteriales</taxon>
        <taxon>Oscillospiraceae</taxon>
        <taxon>Anaerotruncus</taxon>
    </lineage>
</organism>
<keyword evidence="2" id="KW-0812">Transmembrane</keyword>